<comment type="caution">
    <text evidence="1">The sequence shown here is derived from an EMBL/GenBank/DDBJ whole genome shotgun (WGS) entry which is preliminary data.</text>
</comment>
<gene>
    <name evidence="2" type="primary">sixA</name>
    <name evidence="1" type="ORF">B0I24_11626</name>
    <name evidence="2" type="ORF">CWE07_12955</name>
</gene>
<dbReference type="NCBIfam" id="TIGR00249">
    <property type="entry name" value="sixA"/>
    <property type="match status" value="1"/>
</dbReference>
<dbReference type="InterPro" id="IPR013078">
    <property type="entry name" value="His_Pase_superF_clade-1"/>
</dbReference>
<reference evidence="1 3" key="2">
    <citation type="submission" date="2018-06" db="EMBL/GenBank/DDBJ databases">
        <title>Genomic Encyclopedia of Type Strains, Phase III (KMG-III): the genomes of soil and plant-associated and newly described type strains.</title>
        <authorList>
            <person name="Whitman W."/>
        </authorList>
    </citation>
    <scope>NUCLEOTIDE SEQUENCE [LARGE SCALE GENOMIC DNA]</scope>
    <source>
        <strain evidence="1 3">CGMCC 1.15366</strain>
    </source>
</reference>
<proteinExistence type="predicted"/>
<dbReference type="SUPFAM" id="SSF53254">
    <property type="entry name" value="Phosphoglycerate mutase-like"/>
    <property type="match status" value="1"/>
</dbReference>
<dbReference type="Pfam" id="PF00300">
    <property type="entry name" value="His_Phos_1"/>
    <property type="match status" value="1"/>
</dbReference>
<dbReference type="GO" id="GO:0101006">
    <property type="term" value="F:protein histidine phosphatase activity"/>
    <property type="evidence" value="ECO:0007669"/>
    <property type="project" value="InterPro"/>
</dbReference>
<protein>
    <submittedName>
        <fullName evidence="1">Phosphohistidine phosphatase SixA</fullName>
    </submittedName>
</protein>
<accession>A0A327WQG8</accession>
<dbReference type="EMBL" id="QLMD01000016">
    <property type="protein sequence ID" value="RAJ93668.1"/>
    <property type="molecule type" value="Genomic_DNA"/>
</dbReference>
<dbReference type="CDD" id="cd07067">
    <property type="entry name" value="HP_PGM_like"/>
    <property type="match status" value="1"/>
</dbReference>
<sequence>MKLFIMRHGEAAPLQASALLGGAQYASDEVRELTSYGREEVAASAKWLKQHYPKLDLAISSPLVRAEQTLDIVAEHMPIEVREVSDEVTPSSDPEAFACALLARLQIEPADTVLVVSHMPFVCYLVSFLDSKVQAPLFPTAGVAVLDIEPLAMAGDLQSMTAPPEPEHEHA</sequence>
<name>A0A327WQG8_9GAMM</name>
<evidence type="ECO:0000313" key="3">
    <source>
        <dbReference type="Proteomes" id="UP000249203"/>
    </source>
</evidence>
<dbReference type="InterPro" id="IPR029033">
    <property type="entry name" value="His_PPase_superfam"/>
</dbReference>
<dbReference type="Gene3D" id="3.40.50.1240">
    <property type="entry name" value="Phosphoglycerate mutase-like"/>
    <property type="match status" value="1"/>
</dbReference>
<dbReference type="Proteomes" id="UP000287865">
    <property type="component" value="Unassembled WGS sequence"/>
</dbReference>
<dbReference type="GO" id="GO:0005737">
    <property type="term" value="C:cytoplasm"/>
    <property type="evidence" value="ECO:0007669"/>
    <property type="project" value="InterPro"/>
</dbReference>
<evidence type="ECO:0000313" key="2">
    <source>
        <dbReference type="EMBL" id="RUO19385.1"/>
    </source>
</evidence>
<dbReference type="RefSeq" id="WP_111570310.1">
    <property type="nucleotide sequence ID" value="NZ_PIPK01000016.1"/>
</dbReference>
<keyword evidence="4" id="KW-1185">Reference proteome</keyword>
<dbReference type="EMBL" id="PIPK01000016">
    <property type="protein sequence ID" value="RUO19385.1"/>
    <property type="molecule type" value="Genomic_DNA"/>
</dbReference>
<dbReference type="OrthoDB" id="92610at2"/>
<reference evidence="2 4" key="1">
    <citation type="journal article" date="2018" name="Front. Microbiol.">
        <title>Genome-Based Analysis Reveals the Taxonomy and Diversity of the Family Idiomarinaceae.</title>
        <authorList>
            <person name="Liu Y."/>
            <person name="Lai Q."/>
            <person name="Shao Z."/>
        </authorList>
    </citation>
    <scope>NUCLEOTIDE SEQUENCE [LARGE SCALE GENOMIC DNA]</scope>
    <source>
        <strain evidence="2 4">CF12-14</strain>
    </source>
</reference>
<evidence type="ECO:0000313" key="4">
    <source>
        <dbReference type="Proteomes" id="UP000287865"/>
    </source>
</evidence>
<dbReference type="AlphaFoldDB" id="A0A327WQG8"/>
<dbReference type="Proteomes" id="UP000249203">
    <property type="component" value="Unassembled WGS sequence"/>
</dbReference>
<dbReference type="SMART" id="SM00855">
    <property type="entry name" value="PGAM"/>
    <property type="match status" value="1"/>
</dbReference>
<organism evidence="1 3">
    <name type="scientific">Aliidiomarina maris</name>
    <dbReference type="NCBI Taxonomy" id="531312"/>
    <lineage>
        <taxon>Bacteria</taxon>
        <taxon>Pseudomonadati</taxon>
        <taxon>Pseudomonadota</taxon>
        <taxon>Gammaproteobacteria</taxon>
        <taxon>Alteromonadales</taxon>
        <taxon>Idiomarinaceae</taxon>
        <taxon>Aliidiomarina</taxon>
    </lineage>
</organism>
<evidence type="ECO:0000313" key="1">
    <source>
        <dbReference type="EMBL" id="RAJ93668.1"/>
    </source>
</evidence>
<dbReference type="InterPro" id="IPR004449">
    <property type="entry name" value="SixA"/>
</dbReference>